<protein>
    <submittedName>
        <fullName evidence="1">Uncharacterized protein</fullName>
    </submittedName>
</protein>
<evidence type="ECO:0000313" key="2">
    <source>
        <dbReference type="Proteomes" id="UP000014400"/>
    </source>
</evidence>
<dbReference type="EMBL" id="ATCF01000005">
    <property type="protein sequence ID" value="EPE01103.1"/>
    <property type="molecule type" value="Genomic_DNA"/>
</dbReference>
<organism evidence="1 2">
    <name type="scientific">Sutterella wadsworthensis HGA0223</name>
    <dbReference type="NCBI Taxonomy" id="1203554"/>
    <lineage>
        <taxon>Bacteria</taxon>
        <taxon>Pseudomonadati</taxon>
        <taxon>Pseudomonadota</taxon>
        <taxon>Betaproteobacteria</taxon>
        <taxon>Burkholderiales</taxon>
        <taxon>Sutterellaceae</taxon>
        <taxon>Sutterella</taxon>
    </lineage>
</organism>
<comment type="caution">
    <text evidence="1">The sequence shown here is derived from an EMBL/GenBank/DDBJ whole genome shotgun (WGS) entry which is preliminary data.</text>
</comment>
<name>S3C4B3_9BURK</name>
<dbReference type="HOGENOM" id="CLU_3085518_0_0_4"/>
<accession>S3C4B3</accession>
<keyword evidence="2" id="KW-1185">Reference proteome</keyword>
<dbReference type="Proteomes" id="UP000014400">
    <property type="component" value="Unassembled WGS sequence"/>
</dbReference>
<evidence type="ECO:0000313" key="1">
    <source>
        <dbReference type="EMBL" id="EPE01103.1"/>
    </source>
</evidence>
<dbReference type="PATRIC" id="fig|1203554.3.peg.395"/>
<sequence>MNGIGLFSEKSIKKCMHEMLRTFRVSVNLTVPAPKNTDTSNHSVLTTTALQA</sequence>
<proteinExistence type="predicted"/>
<dbReference type="AlphaFoldDB" id="S3C4B3"/>
<reference evidence="1 2" key="1">
    <citation type="submission" date="2013-04" db="EMBL/GenBank/DDBJ databases">
        <title>The Genome Sequence of Sutterella wadsworthensis HGA0223.</title>
        <authorList>
            <consortium name="The Broad Institute Genomics Platform"/>
            <person name="Earl A."/>
            <person name="Ward D."/>
            <person name="Feldgarden M."/>
            <person name="Gevers D."/>
            <person name="Schmidt T.M."/>
            <person name="Dover J."/>
            <person name="Dai D."/>
            <person name="Walker B."/>
            <person name="Young S."/>
            <person name="Zeng Q."/>
            <person name="Gargeya S."/>
            <person name="Fitzgerald M."/>
            <person name="Haas B."/>
            <person name="Abouelleil A."/>
            <person name="Allen A.W."/>
            <person name="Alvarado L."/>
            <person name="Arachchi H.M."/>
            <person name="Berlin A.M."/>
            <person name="Chapman S.B."/>
            <person name="Gainer-Dewar J."/>
            <person name="Goldberg J."/>
            <person name="Griggs A."/>
            <person name="Gujja S."/>
            <person name="Hansen M."/>
            <person name="Howarth C."/>
            <person name="Imamovic A."/>
            <person name="Ireland A."/>
            <person name="Larimer J."/>
            <person name="McCowan C."/>
            <person name="Murphy C."/>
            <person name="Pearson M."/>
            <person name="Poon T.W."/>
            <person name="Priest M."/>
            <person name="Roberts A."/>
            <person name="Saif S."/>
            <person name="Shea T."/>
            <person name="Sisk P."/>
            <person name="Sykes S."/>
            <person name="Wortman J."/>
            <person name="Nusbaum C."/>
            <person name="Birren B."/>
        </authorList>
    </citation>
    <scope>NUCLEOTIDE SEQUENCE [LARGE SCALE GENOMIC DNA]</scope>
    <source>
        <strain evidence="1 2">HGA0223</strain>
    </source>
</reference>
<gene>
    <name evidence="1" type="ORF">HMPREF1476_00413</name>
</gene>